<name>B8CU24_SHEPW</name>
<sequence length="152" mass="17733">MYQHNGVCFEYPDSWEVIDDDNDDLIRAITIECPNEGYYTIDIYNSEQAPSIENYIERSLKYFIKELPFGFKMLSEPSQDVERTIHQKSEIEGLKLEFIIRTLFRHKIKYINSYFRVQSGSKISHISGQFLAEHEVDSVAGFNKIIASYSSV</sequence>
<evidence type="ECO:0000313" key="1">
    <source>
        <dbReference type="EMBL" id="ACJ30880.1"/>
    </source>
</evidence>
<keyword evidence="2" id="KW-1185">Reference proteome</keyword>
<gene>
    <name evidence="1" type="ordered locus">swp_4225</name>
</gene>
<reference evidence="1 2" key="1">
    <citation type="journal article" date="2008" name="PLoS ONE">
        <title>Environmental adaptation: genomic analysis of the piezotolerant and psychrotolerant deep-sea iron reducing bacterium Shewanella piezotolerans WP3.</title>
        <authorList>
            <person name="Wang F."/>
            <person name="Wang J."/>
            <person name="Jian H."/>
            <person name="Zhang B."/>
            <person name="Li S."/>
            <person name="Wang F."/>
            <person name="Zeng X."/>
            <person name="Gao L."/>
            <person name="Bartlett D.H."/>
            <person name="Yu J."/>
            <person name="Hu S."/>
            <person name="Xiao X."/>
        </authorList>
    </citation>
    <scope>NUCLEOTIDE SEQUENCE [LARGE SCALE GENOMIC DNA]</scope>
    <source>
        <strain evidence="2">WP3 / JCM 13877</strain>
    </source>
</reference>
<dbReference type="Proteomes" id="UP000000753">
    <property type="component" value="Chromosome"/>
</dbReference>
<protein>
    <submittedName>
        <fullName evidence="1">Uncharacterized protein</fullName>
    </submittedName>
</protein>
<dbReference type="KEGG" id="swp:swp_4225"/>
<dbReference type="EMBL" id="CP000472">
    <property type="protein sequence ID" value="ACJ30880.1"/>
    <property type="molecule type" value="Genomic_DNA"/>
</dbReference>
<organism evidence="1 2">
    <name type="scientific">Shewanella piezotolerans (strain WP3 / JCM 13877)</name>
    <dbReference type="NCBI Taxonomy" id="225849"/>
    <lineage>
        <taxon>Bacteria</taxon>
        <taxon>Pseudomonadati</taxon>
        <taxon>Pseudomonadota</taxon>
        <taxon>Gammaproteobacteria</taxon>
        <taxon>Alteromonadales</taxon>
        <taxon>Shewanellaceae</taxon>
        <taxon>Shewanella</taxon>
    </lineage>
</organism>
<evidence type="ECO:0000313" key="2">
    <source>
        <dbReference type="Proteomes" id="UP000000753"/>
    </source>
</evidence>
<dbReference type="OrthoDB" id="6400891at2"/>
<accession>B8CU24</accession>
<dbReference type="HOGENOM" id="CLU_1721099_0_0_6"/>
<dbReference type="RefSeq" id="WP_020914217.1">
    <property type="nucleotide sequence ID" value="NC_011566.1"/>
</dbReference>
<dbReference type="AlphaFoldDB" id="B8CU24"/>
<proteinExistence type="predicted"/>